<dbReference type="GO" id="GO:0016874">
    <property type="term" value="F:ligase activity"/>
    <property type="evidence" value="ECO:0007669"/>
    <property type="project" value="UniProtKB-KW"/>
</dbReference>
<dbReference type="GO" id="GO:0046872">
    <property type="term" value="F:metal ion binding"/>
    <property type="evidence" value="ECO:0007669"/>
    <property type="project" value="InterPro"/>
</dbReference>
<reference evidence="7 8" key="1">
    <citation type="submission" date="2016-12" db="EMBL/GenBank/DDBJ databases">
        <authorList>
            <person name="Song W.-J."/>
            <person name="Kurnit D.M."/>
        </authorList>
    </citation>
    <scope>NUCLEOTIDE SEQUENCE [LARGE SCALE GENOMIC DNA]</scope>
    <source>
        <strain evidence="7 8">DSM 30827</strain>
    </source>
</reference>
<dbReference type="EMBL" id="CP019688">
    <property type="protein sequence ID" value="AQQ16136.1"/>
    <property type="molecule type" value="Genomic_DNA"/>
</dbReference>
<dbReference type="EC" id="2.1.2.-" evidence="7"/>
<dbReference type="AlphaFoldDB" id="A0A1Q2HZ42"/>
<dbReference type="InterPro" id="IPR013815">
    <property type="entry name" value="ATP_grasp_subdomain_1"/>
</dbReference>
<dbReference type="InterPro" id="IPR011761">
    <property type="entry name" value="ATP-grasp"/>
</dbReference>
<keyword evidence="2 5" id="KW-0547">Nucleotide-binding</keyword>
<dbReference type="InterPro" id="IPR003135">
    <property type="entry name" value="ATP-grasp_carboxylate-amine"/>
</dbReference>
<dbReference type="PANTHER" id="PTHR43055:SF1">
    <property type="entry name" value="FORMATE-DEPENDENT PHOSPHORIBOSYLGLYCINAMIDE FORMYLTRANSFERASE"/>
    <property type="match status" value="1"/>
</dbReference>
<gene>
    <name evidence="7" type="primary">purT</name>
    <name evidence="7" type="ORF">CGLAU_11010</name>
</gene>
<evidence type="ECO:0000256" key="5">
    <source>
        <dbReference type="PROSITE-ProRule" id="PRU00409"/>
    </source>
</evidence>
<dbReference type="SUPFAM" id="SSF56059">
    <property type="entry name" value="Glutathione synthetase ATP-binding domain-like"/>
    <property type="match status" value="1"/>
</dbReference>
<evidence type="ECO:0000313" key="8">
    <source>
        <dbReference type="Proteomes" id="UP000217209"/>
    </source>
</evidence>
<protein>
    <submittedName>
        <fullName evidence="7">Phosphoribosylglycinamide formyltransferase 2</fullName>
        <ecNumber evidence="7">2.1.2.-</ecNumber>
    </submittedName>
</protein>
<proteinExistence type="predicted"/>
<keyword evidence="1" id="KW-0436">Ligase</keyword>
<dbReference type="KEGG" id="cgv:CGLAU_11010"/>
<dbReference type="PROSITE" id="PS50975">
    <property type="entry name" value="ATP_GRASP"/>
    <property type="match status" value="1"/>
</dbReference>
<evidence type="ECO:0000256" key="2">
    <source>
        <dbReference type="ARBA" id="ARBA00022741"/>
    </source>
</evidence>
<organism evidence="7 8">
    <name type="scientific">Corynebacterium glaucum</name>
    <dbReference type="NCBI Taxonomy" id="187491"/>
    <lineage>
        <taxon>Bacteria</taxon>
        <taxon>Bacillati</taxon>
        <taxon>Actinomycetota</taxon>
        <taxon>Actinomycetes</taxon>
        <taxon>Mycobacteriales</taxon>
        <taxon>Corynebacteriaceae</taxon>
        <taxon>Corynebacterium</taxon>
    </lineage>
</organism>
<accession>A0A1Q2HZ42</accession>
<evidence type="ECO:0000256" key="3">
    <source>
        <dbReference type="ARBA" id="ARBA00022755"/>
    </source>
</evidence>
<dbReference type="Gene3D" id="3.30.1490.20">
    <property type="entry name" value="ATP-grasp fold, A domain"/>
    <property type="match status" value="1"/>
</dbReference>
<keyword evidence="3" id="KW-0658">Purine biosynthesis</keyword>
<dbReference type="Proteomes" id="UP000217209">
    <property type="component" value="Chromosome"/>
</dbReference>
<evidence type="ECO:0000256" key="4">
    <source>
        <dbReference type="ARBA" id="ARBA00022840"/>
    </source>
</evidence>
<dbReference type="Pfam" id="PF02222">
    <property type="entry name" value="ATP-grasp"/>
    <property type="match status" value="1"/>
</dbReference>
<evidence type="ECO:0000313" key="7">
    <source>
        <dbReference type="EMBL" id="AQQ16136.1"/>
    </source>
</evidence>
<dbReference type="GO" id="GO:0005829">
    <property type="term" value="C:cytosol"/>
    <property type="evidence" value="ECO:0007669"/>
    <property type="project" value="TreeGrafter"/>
</dbReference>
<dbReference type="GO" id="GO:0016740">
    <property type="term" value="F:transferase activity"/>
    <property type="evidence" value="ECO:0007669"/>
    <property type="project" value="UniProtKB-KW"/>
</dbReference>
<keyword evidence="7" id="KW-0808">Transferase</keyword>
<sequence>MRYFLSMSQQPNRHVHVLGSGPLAEELAAAYRHLGWSPTLGRAPHAQPNLFAVADDLLNTSDLEALESSGAEVVPSISTCSVTFDRDALRTTAADELGLPTLTHELARTAEELPAFAERIGYPLVVKPRRGRGQLVVRDAEELANAPVLKPFPAHGVVVERFIEFDYELTILTARSVDPATGELATWFCEPIGTRHARGDLVECWQPAPLPDTVRDNARSIAARVTNALECRGIYAIELFVDGEDVYFSAVLPLPGLDGMLTRATQRLDQFEIHARATLHLPIDVTLVSPGASQIVYGANTDPEALARAMSVEETGVQVLGRDVLVRSTGESVEEARERAARAADELR</sequence>
<evidence type="ECO:0000259" key="6">
    <source>
        <dbReference type="PROSITE" id="PS50975"/>
    </source>
</evidence>
<evidence type="ECO:0000256" key="1">
    <source>
        <dbReference type="ARBA" id="ARBA00022598"/>
    </source>
</evidence>
<feature type="domain" description="ATP-grasp" evidence="6">
    <location>
        <begin position="91"/>
        <end position="279"/>
    </location>
</feature>
<dbReference type="PANTHER" id="PTHR43055">
    <property type="entry name" value="FORMATE-DEPENDENT PHOSPHORIBOSYLGLYCINAMIDE FORMYLTRANSFERASE"/>
    <property type="match status" value="1"/>
</dbReference>
<keyword evidence="4 5" id="KW-0067">ATP-binding</keyword>
<dbReference type="GO" id="GO:0005524">
    <property type="term" value="F:ATP binding"/>
    <property type="evidence" value="ECO:0007669"/>
    <property type="project" value="UniProtKB-UniRule"/>
</dbReference>
<dbReference type="GO" id="GO:0006164">
    <property type="term" value="P:purine nucleotide biosynthetic process"/>
    <property type="evidence" value="ECO:0007669"/>
    <property type="project" value="UniProtKB-KW"/>
</dbReference>
<dbReference type="Gene3D" id="3.30.470.20">
    <property type="entry name" value="ATP-grasp fold, B domain"/>
    <property type="match status" value="1"/>
</dbReference>
<keyword evidence="8" id="KW-1185">Reference proteome</keyword>
<name>A0A1Q2HZ42_9CORY</name>